<feature type="transmembrane region" description="Helical" evidence="6">
    <location>
        <begin position="160"/>
        <end position="181"/>
    </location>
</feature>
<dbReference type="GO" id="GO:0015095">
    <property type="term" value="F:magnesium ion transmembrane transporter activity"/>
    <property type="evidence" value="ECO:0007669"/>
    <property type="project" value="InterPro"/>
</dbReference>
<gene>
    <name evidence="7" type="ORF">Ctob_002083</name>
</gene>
<feature type="compositionally biased region" description="Basic and acidic residues" evidence="5">
    <location>
        <begin position="347"/>
        <end position="369"/>
    </location>
</feature>
<feature type="transmembrane region" description="Helical" evidence="6">
    <location>
        <begin position="25"/>
        <end position="46"/>
    </location>
</feature>
<comment type="caution">
    <text evidence="7">The sequence shown here is derived from an EMBL/GenBank/DDBJ whole genome shotgun (WGS) entry which is preliminary data.</text>
</comment>
<evidence type="ECO:0000256" key="2">
    <source>
        <dbReference type="ARBA" id="ARBA00022692"/>
    </source>
</evidence>
<accession>A0A0M0J6L0</accession>
<protein>
    <submittedName>
        <fullName evidence="7">Uncharacterized protein</fullName>
    </submittedName>
</protein>
<dbReference type="InterPro" id="IPR008521">
    <property type="entry name" value="Mg_trans_NIPA"/>
</dbReference>
<proteinExistence type="predicted"/>
<dbReference type="EMBL" id="JWZX01003327">
    <property type="protein sequence ID" value="KOO21868.1"/>
    <property type="molecule type" value="Genomic_DNA"/>
</dbReference>
<dbReference type="InterPro" id="IPR037185">
    <property type="entry name" value="EmrE-like"/>
</dbReference>
<dbReference type="GO" id="GO:0016020">
    <property type="term" value="C:membrane"/>
    <property type="evidence" value="ECO:0007669"/>
    <property type="project" value="UniProtKB-SubCell"/>
</dbReference>
<keyword evidence="2 6" id="KW-0812">Transmembrane</keyword>
<feature type="transmembrane region" description="Helical" evidence="6">
    <location>
        <begin position="268"/>
        <end position="289"/>
    </location>
</feature>
<dbReference type="AlphaFoldDB" id="A0A0M0J6L0"/>
<name>A0A0M0J6L0_9EUKA</name>
<evidence type="ECO:0000313" key="8">
    <source>
        <dbReference type="Proteomes" id="UP000037460"/>
    </source>
</evidence>
<dbReference type="SUPFAM" id="SSF103481">
    <property type="entry name" value="Multidrug resistance efflux transporter EmrE"/>
    <property type="match status" value="1"/>
</dbReference>
<evidence type="ECO:0000256" key="4">
    <source>
        <dbReference type="ARBA" id="ARBA00023136"/>
    </source>
</evidence>
<feature type="transmembrane region" description="Helical" evidence="6">
    <location>
        <begin position="295"/>
        <end position="317"/>
    </location>
</feature>
<evidence type="ECO:0000256" key="1">
    <source>
        <dbReference type="ARBA" id="ARBA00004141"/>
    </source>
</evidence>
<feature type="transmembrane region" description="Helical" evidence="6">
    <location>
        <begin position="123"/>
        <end position="140"/>
    </location>
</feature>
<feature type="region of interest" description="Disordered" evidence="5">
    <location>
        <begin position="339"/>
        <end position="369"/>
    </location>
</feature>
<keyword evidence="4 6" id="KW-0472">Membrane</keyword>
<organism evidence="7 8">
    <name type="scientific">Chrysochromulina tobinii</name>
    <dbReference type="NCBI Taxonomy" id="1460289"/>
    <lineage>
        <taxon>Eukaryota</taxon>
        <taxon>Haptista</taxon>
        <taxon>Haptophyta</taxon>
        <taxon>Prymnesiophyceae</taxon>
        <taxon>Prymnesiales</taxon>
        <taxon>Chrysochromulinaceae</taxon>
        <taxon>Chrysochromulina</taxon>
    </lineage>
</organism>
<dbReference type="PANTHER" id="PTHR12570">
    <property type="match status" value="1"/>
</dbReference>
<evidence type="ECO:0000313" key="7">
    <source>
        <dbReference type="EMBL" id="KOO21868.1"/>
    </source>
</evidence>
<dbReference type="OrthoDB" id="165382at2759"/>
<feature type="transmembrane region" description="Helical" evidence="6">
    <location>
        <begin position="235"/>
        <end position="256"/>
    </location>
</feature>
<evidence type="ECO:0000256" key="6">
    <source>
        <dbReference type="SAM" id="Phobius"/>
    </source>
</evidence>
<evidence type="ECO:0000256" key="3">
    <source>
        <dbReference type="ARBA" id="ARBA00022989"/>
    </source>
</evidence>
<feature type="transmembrane region" description="Helical" evidence="6">
    <location>
        <begin position="92"/>
        <end position="111"/>
    </location>
</feature>
<keyword evidence="3 6" id="KW-1133">Transmembrane helix</keyword>
<keyword evidence="8" id="KW-1185">Reference proteome</keyword>
<dbReference type="Proteomes" id="UP000037460">
    <property type="component" value="Unassembled WGS sequence"/>
</dbReference>
<sequence>MGFILDSDEPIAPSPLAHTPTDPSLWEFGVSLVILGCISSSIGLLLMKRSADVEDTLPLYKRWRWALGFVFLVGNATVIDLIAFAITPLSLIAPFAALTMVFSVVLAKSGLFGVHESLPGRQIIGIAFVVVGVTTVSVFGPHTSDEPTMAEIFDDFDNPAFIVFVSLSLSLVALYLVLLWTPRLEPYRPSPTSPWTTLFSAFCSAVCGAQSQLFLKVISVGLRFFTTGGDPNAAVTPAFILSLIGLAVTAPLQLYLLNSTLASSPIGYAVPLYQSLLIMLTVAAGGIFFKEFADISFARGVLFCVGAMVALGGLVVLSLKVQSPAPTEEKVLLRRIPGLQPSPAEPAEDKHDDFDSLEARAEIRGTGRR</sequence>
<dbReference type="Gene3D" id="1.10.3730.20">
    <property type="match status" value="1"/>
</dbReference>
<comment type="subcellular location">
    <subcellularLocation>
        <location evidence="1">Membrane</location>
        <topology evidence="1">Multi-pass membrane protein</topology>
    </subcellularLocation>
</comment>
<dbReference type="Pfam" id="PF05653">
    <property type="entry name" value="Mg_trans_NIPA"/>
    <property type="match status" value="1"/>
</dbReference>
<feature type="transmembrane region" description="Helical" evidence="6">
    <location>
        <begin position="66"/>
        <end position="86"/>
    </location>
</feature>
<reference evidence="8" key="1">
    <citation type="journal article" date="2015" name="PLoS Genet.">
        <title>Genome Sequence and Transcriptome Analyses of Chrysochromulina tobin: Metabolic Tools for Enhanced Algal Fitness in the Prominent Order Prymnesiales (Haptophyceae).</title>
        <authorList>
            <person name="Hovde B.T."/>
            <person name="Deodato C.R."/>
            <person name="Hunsperger H.M."/>
            <person name="Ryken S.A."/>
            <person name="Yost W."/>
            <person name="Jha R.K."/>
            <person name="Patterson J."/>
            <person name="Monnat R.J. Jr."/>
            <person name="Barlow S.B."/>
            <person name="Starkenburg S.R."/>
            <person name="Cattolico R.A."/>
        </authorList>
    </citation>
    <scope>NUCLEOTIDE SEQUENCE</scope>
    <source>
        <strain evidence="8">CCMP291</strain>
    </source>
</reference>
<evidence type="ECO:0000256" key="5">
    <source>
        <dbReference type="SAM" id="MobiDB-lite"/>
    </source>
</evidence>